<keyword evidence="6 8" id="KW-0472">Membrane</keyword>
<dbReference type="Pfam" id="PF13715">
    <property type="entry name" value="CarbopepD_reg_2"/>
    <property type="match status" value="1"/>
</dbReference>
<dbReference type="GO" id="GO:0015344">
    <property type="term" value="F:siderophore uptake transmembrane transporter activity"/>
    <property type="evidence" value="ECO:0007669"/>
    <property type="project" value="TreeGrafter"/>
</dbReference>
<dbReference type="InterPro" id="IPR008969">
    <property type="entry name" value="CarboxyPept-like_regulatory"/>
</dbReference>
<evidence type="ECO:0000256" key="5">
    <source>
        <dbReference type="ARBA" id="ARBA00023077"/>
    </source>
</evidence>
<keyword evidence="5 9" id="KW-0798">TonB box</keyword>
<dbReference type="Gene3D" id="2.60.40.1120">
    <property type="entry name" value="Carboxypeptidase-like, regulatory domain"/>
    <property type="match status" value="1"/>
</dbReference>
<evidence type="ECO:0000256" key="3">
    <source>
        <dbReference type="ARBA" id="ARBA00022452"/>
    </source>
</evidence>
<keyword evidence="3 8" id="KW-1134">Transmembrane beta strand</keyword>
<dbReference type="GO" id="GO:0009279">
    <property type="term" value="C:cell outer membrane"/>
    <property type="evidence" value="ECO:0007669"/>
    <property type="project" value="UniProtKB-SubCell"/>
</dbReference>
<evidence type="ECO:0000313" key="13">
    <source>
        <dbReference type="Proteomes" id="UP000244925"/>
    </source>
</evidence>
<evidence type="ECO:0000256" key="2">
    <source>
        <dbReference type="ARBA" id="ARBA00022448"/>
    </source>
</evidence>
<dbReference type="InterPro" id="IPR036942">
    <property type="entry name" value="Beta-barrel_TonB_sf"/>
</dbReference>
<keyword evidence="12" id="KW-0675">Receptor</keyword>
<dbReference type="SUPFAM" id="SSF56935">
    <property type="entry name" value="Porins"/>
    <property type="match status" value="1"/>
</dbReference>
<evidence type="ECO:0000256" key="6">
    <source>
        <dbReference type="ARBA" id="ARBA00023136"/>
    </source>
</evidence>
<evidence type="ECO:0000256" key="7">
    <source>
        <dbReference type="ARBA" id="ARBA00023237"/>
    </source>
</evidence>
<keyword evidence="2 8" id="KW-0813">Transport</keyword>
<dbReference type="InterPro" id="IPR000531">
    <property type="entry name" value="Beta-barrel_TonB"/>
</dbReference>
<gene>
    <name evidence="12" type="ORF">C5O25_08135</name>
</gene>
<dbReference type="EMBL" id="PUBV01000015">
    <property type="protein sequence ID" value="PWB07210.1"/>
    <property type="molecule type" value="Genomic_DNA"/>
</dbReference>
<comment type="similarity">
    <text evidence="8 9">Belongs to the TonB-dependent receptor family.</text>
</comment>
<evidence type="ECO:0000256" key="1">
    <source>
        <dbReference type="ARBA" id="ARBA00004571"/>
    </source>
</evidence>
<evidence type="ECO:0000256" key="9">
    <source>
        <dbReference type="RuleBase" id="RU003357"/>
    </source>
</evidence>
<protein>
    <submittedName>
        <fullName evidence="12">TonB-dependent receptor</fullName>
    </submittedName>
</protein>
<evidence type="ECO:0000259" key="11">
    <source>
        <dbReference type="Pfam" id="PF07715"/>
    </source>
</evidence>
<evidence type="ECO:0000256" key="4">
    <source>
        <dbReference type="ARBA" id="ARBA00022692"/>
    </source>
</evidence>
<dbReference type="Pfam" id="PF07715">
    <property type="entry name" value="Plug"/>
    <property type="match status" value="1"/>
</dbReference>
<dbReference type="Gene3D" id="2.170.130.10">
    <property type="entry name" value="TonB-dependent receptor, plug domain"/>
    <property type="match status" value="1"/>
</dbReference>
<dbReference type="Gene3D" id="2.40.170.20">
    <property type="entry name" value="TonB-dependent receptor, beta-barrel domain"/>
    <property type="match status" value="1"/>
</dbReference>
<evidence type="ECO:0000259" key="10">
    <source>
        <dbReference type="Pfam" id="PF00593"/>
    </source>
</evidence>
<feature type="domain" description="TonB-dependent receptor plug" evidence="11">
    <location>
        <begin position="119"/>
        <end position="224"/>
    </location>
</feature>
<dbReference type="GO" id="GO:0044718">
    <property type="term" value="P:siderophore transmembrane transport"/>
    <property type="evidence" value="ECO:0007669"/>
    <property type="project" value="TreeGrafter"/>
</dbReference>
<dbReference type="SUPFAM" id="SSF49464">
    <property type="entry name" value="Carboxypeptidase regulatory domain-like"/>
    <property type="match status" value="1"/>
</dbReference>
<dbReference type="PANTHER" id="PTHR30069:SF57">
    <property type="entry name" value="TONB-DEPENDENT RECEPTOR"/>
    <property type="match status" value="1"/>
</dbReference>
<dbReference type="AlphaFoldDB" id="A0A2V1IXU0"/>
<keyword evidence="13" id="KW-1185">Reference proteome</keyword>
<organism evidence="12 13">
    <name type="scientific">Paramuribaculum intestinale</name>
    <dbReference type="NCBI Taxonomy" id="2094151"/>
    <lineage>
        <taxon>Bacteria</taxon>
        <taxon>Pseudomonadati</taxon>
        <taxon>Bacteroidota</taxon>
        <taxon>Bacteroidia</taxon>
        <taxon>Bacteroidales</taxon>
        <taxon>Muribaculaceae</taxon>
        <taxon>Paramuribaculum</taxon>
    </lineage>
</organism>
<name>A0A2V1IXU0_9BACT</name>
<sequence>MAYTIGISCISAQNSKTTDANIGGHVLDTESGEHMPGCVIRILGTSLATVTDASGHYIFRDLKPGEYTLEASCTGYVTTRLETSVEPRRTVEVNFDLAPDAFMLDQVVVTSSKSETLRRESPSLVNVINGSMFQRLGACSLADGLDFQPGVRVENDCQNCGFTQVRINGLDGHYSQILMNSRPVFSALTGVYGLEQIPANMIDRVEVMRGGGSALFGSSAIGGTINIITKDPMTNSAQVSHQLTSIGPSGSFDNNTTLNASVVTDNGLAGLFIYGQSRHRDGYDHNGDGFTEVAQLKTQTLGARSFFRTSDISKLTVEYHNTHEYRRGGDNLKLPPHMAMIAEQTDHNIHAGEATFDLWLRDRRDHLSVFAASQNTRRQSYYGSEMDPDAYGRTSDLVITAGGQWTHSMDRFLFMPAKLVAGTEYSFNRLHDVTLGYDHNVKQCVRIYSGYLQNEWRDERWGFLASARVDKHSLIHDPIISPRLNIRFNPSSNMNFRASYSTGFRSPQAYDEDFHVAIVGGERVVTVLAPGLKQESSQSVSLSADLYHRFGNVQTNLLVEAFFTDLRDVFALRQLEGTDAAGNAVLERYNGSGARVMGMNLEAKAFFSNHFDMQGGITLQSSRYKKPEQWSDNPAVPAEKKMFRTPDIYGYITANWEITHRLTATFNATGTGPMTVQHMEGSGTDVDLAVRTQSFFDASVKLTYNFKLFNRVNLDVSAGVSNIFNSYQNDFDSGVNRDSGYIYGPALPRCINAGVSISL</sequence>
<proteinExistence type="inferred from homology"/>
<reference evidence="13" key="1">
    <citation type="submission" date="2018-02" db="EMBL/GenBank/DDBJ databases">
        <authorList>
            <person name="Clavel T."/>
            <person name="Strowig T."/>
        </authorList>
    </citation>
    <scope>NUCLEOTIDE SEQUENCE [LARGE SCALE GENOMIC DNA]</scope>
    <source>
        <strain evidence="13">DSM 100764</strain>
    </source>
</reference>
<dbReference type="PROSITE" id="PS52016">
    <property type="entry name" value="TONB_DEPENDENT_REC_3"/>
    <property type="match status" value="1"/>
</dbReference>
<keyword evidence="4 8" id="KW-0812">Transmembrane</keyword>
<comment type="subcellular location">
    <subcellularLocation>
        <location evidence="1 8">Cell outer membrane</location>
        <topology evidence="1 8">Multi-pass membrane protein</topology>
    </subcellularLocation>
</comment>
<dbReference type="InterPro" id="IPR037066">
    <property type="entry name" value="Plug_dom_sf"/>
</dbReference>
<dbReference type="PANTHER" id="PTHR30069">
    <property type="entry name" value="TONB-DEPENDENT OUTER MEMBRANE RECEPTOR"/>
    <property type="match status" value="1"/>
</dbReference>
<keyword evidence="7 8" id="KW-0998">Cell outer membrane</keyword>
<accession>A0A2V1IXU0</accession>
<feature type="domain" description="TonB-dependent receptor-like beta-barrel" evidence="10">
    <location>
        <begin position="275"/>
        <end position="723"/>
    </location>
</feature>
<dbReference type="InterPro" id="IPR039426">
    <property type="entry name" value="TonB-dep_rcpt-like"/>
</dbReference>
<dbReference type="Pfam" id="PF00593">
    <property type="entry name" value="TonB_dep_Rec_b-barrel"/>
    <property type="match status" value="1"/>
</dbReference>
<comment type="caution">
    <text evidence="12">The sequence shown here is derived from an EMBL/GenBank/DDBJ whole genome shotgun (WGS) entry which is preliminary data.</text>
</comment>
<dbReference type="InterPro" id="IPR012910">
    <property type="entry name" value="Plug_dom"/>
</dbReference>
<evidence type="ECO:0000256" key="8">
    <source>
        <dbReference type="PROSITE-ProRule" id="PRU01360"/>
    </source>
</evidence>
<evidence type="ECO:0000313" key="12">
    <source>
        <dbReference type="EMBL" id="PWB07210.1"/>
    </source>
</evidence>
<dbReference type="Proteomes" id="UP000244925">
    <property type="component" value="Unassembled WGS sequence"/>
</dbReference>